<keyword evidence="4 6" id="KW-1133">Transmembrane helix</keyword>
<feature type="transmembrane region" description="Helical" evidence="6">
    <location>
        <begin position="62"/>
        <end position="80"/>
    </location>
</feature>
<evidence type="ECO:0000256" key="3">
    <source>
        <dbReference type="ARBA" id="ARBA00022692"/>
    </source>
</evidence>
<feature type="transmembrane region" description="Helical" evidence="6">
    <location>
        <begin position="92"/>
        <end position="111"/>
    </location>
</feature>
<protein>
    <recommendedName>
        <fullName evidence="8">GPR1/FUN34/yaaH family protein</fullName>
    </recommendedName>
</protein>
<feature type="transmembrane region" description="Helical" evidence="6">
    <location>
        <begin position="118"/>
        <end position="140"/>
    </location>
</feature>
<dbReference type="AlphaFoldDB" id="A0A6J4QXA3"/>
<evidence type="ECO:0000313" key="7">
    <source>
        <dbReference type="EMBL" id="CAA9457674.1"/>
    </source>
</evidence>
<evidence type="ECO:0000256" key="1">
    <source>
        <dbReference type="ARBA" id="ARBA00004141"/>
    </source>
</evidence>
<keyword evidence="3 6" id="KW-0812">Transmembrane</keyword>
<evidence type="ECO:0008006" key="8">
    <source>
        <dbReference type="Google" id="ProtNLM"/>
    </source>
</evidence>
<evidence type="ECO:0000256" key="4">
    <source>
        <dbReference type="ARBA" id="ARBA00022989"/>
    </source>
</evidence>
<feature type="transmembrane region" description="Helical" evidence="6">
    <location>
        <begin position="36"/>
        <end position="55"/>
    </location>
</feature>
<evidence type="ECO:0000256" key="5">
    <source>
        <dbReference type="ARBA" id="ARBA00023136"/>
    </source>
</evidence>
<name>A0A6J4QXA3_9ACTN</name>
<keyword evidence="5 6" id="KW-0472">Membrane</keyword>
<feature type="transmembrane region" description="Helical" evidence="6">
    <location>
        <begin position="146"/>
        <end position="166"/>
    </location>
</feature>
<evidence type="ECO:0000256" key="6">
    <source>
        <dbReference type="SAM" id="Phobius"/>
    </source>
</evidence>
<comment type="similarity">
    <text evidence="2">Belongs to the acetate uptake transporter (AceTr) (TC 2.A.96) family.</text>
</comment>
<gene>
    <name evidence="7" type="ORF">AVDCRST_MAG14-1872</name>
</gene>
<proteinExistence type="inferred from homology"/>
<comment type="subcellular location">
    <subcellularLocation>
        <location evidence="1">Membrane</location>
        <topology evidence="1">Multi-pass membrane protein</topology>
    </subcellularLocation>
</comment>
<organism evidence="7">
    <name type="scientific">uncultured Rubrobacteraceae bacterium</name>
    <dbReference type="NCBI Taxonomy" id="349277"/>
    <lineage>
        <taxon>Bacteria</taxon>
        <taxon>Bacillati</taxon>
        <taxon>Actinomycetota</taxon>
        <taxon>Rubrobacteria</taxon>
        <taxon>Rubrobacterales</taxon>
        <taxon>Rubrobacteraceae</taxon>
        <taxon>environmental samples</taxon>
    </lineage>
</organism>
<dbReference type="GO" id="GO:0016020">
    <property type="term" value="C:membrane"/>
    <property type="evidence" value="ECO:0007669"/>
    <property type="project" value="UniProtKB-SubCell"/>
</dbReference>
<dbReference type="InterPro" id="IPR000791">
    <property type="entry name" value="Gpr1/Fun34/SatP-like"/>
</dbReference>
<dbReference type="EMBL" id="CADCVG010000078">
    <property type="protein sequence ID" value="CAA9457674.1"/>
    <property type="molecule type" value="Genomic_DNA"/>
</dbReference>
<reference evidence="7" key="1">
    <citation type="submission" date="2020-02" db="EMBL/GenBank/DDBJ databases">
        <authorList>
            <person name="Meier V. D."/>
        </authorList>
    </citation>
    <scope>NUCLEOTIDE SEQUENCE</scope>
    <source>
        <strain evidence="7">AVDCRST_MAG14</strain>
    </source>
</reference>
<sequence>MTKQFGNPGVFGLATFGFALAALSFQVLVNPEAAGATLYAILVAAIGETIAGMWAIARGDTYVAGILTTFGIWLFGFYMMRTQGEELGLVNPASEGAYVLLLLIPVVYLAIPAFRGRLWVFSVAFVALIALLFFLGFGYYFESEMLRTIAGVLALIAAIPIFYLSYEEAAAEGPGAQGE</sequence>
<evidence type="ECO:0000256" key="2">
    <source>
        <dbReference type="ARBA" id="ARBA00005587"/>
    </source>
</evidence>
<accession>A0A6J4QXA3</accession>
<dbReference type="Pfam" id="PF01184">
    <property type="entry name" value="Gpr1_Fun34_YaaH"/>
    <property type="match status" value="1"/>
</dbReference>